<dbReference type="AlphaFoldDB" id="A0ABD0NVD4"/>
<gene>
    <name evidence="1" type="ORF">M9458_041004</name>
</gene>
<dbReference type="EMBL" id="JAMKFB020000020">
    <property type="protein sequence ID" value="KAL0165251.1"/>
    <property type="molecule type" value="Genomic_DNA"/>
</dbReference>
<evidence type="ECO:0000313" key="1">
    <source>
        <dbReference type="EMBL" id="KAL0165251.1"/>
    </source>
</evidence>
<dbReference type="InterPro" id="IPR038499">
    <property type="entry name" value="BRO1_sf"/>
</dbReference>
<dbReference type="Proteomes" id="UP001529510">
    <property type="component" value="Unassembled WGS sequence"/>
</dbReference>
<feature type="non-terminal residue" evidence="1">
    <location>
        <position position="53"/>
    </location>
</feature>
<reference evidence="1 2" key="1">
    <citation type="submission" date="2024-05" db="EMBL/GenBank/DDBJ databases">
        <title>Genome sequencing and assembly of Indian major carp, Cirrhinus mrigala (Hamilton, 1822).</title>
        <authorList>
            <person name="Mohindra V."/>
            <person name="Chowdhury L.M."/>
            <person name="Lal K."/>
            <person name="Jena J.K."/>
        </authorList>
    </citation>
    <scope>NUCLEOTIDE SEQUENCE [LARGE SCALE GENOMIC DNA]</scope>
    <source>
        <strain evidence="1">CM1030</strain>
        <tissue evidence="1">Blood</tissue>
    </source>
</reference>
<keyword evidence="2" id="KW-1185">Reference proteome</keyword>
<sequence length="53" mass="5835">YFHKVPAEAPALELKASYGLAEPTPFELPPLNAQCTPEVYATFDLTKGPKEDK</sequence>
<dbReference type="Gene3D" id="1.25.40.280">
    <property type="entry name" value="alix/aip1 like domains"/>
    <property type="match status" value="1"/>
</dbReference>
<organism evidence="1 2">
    <name type="scientific">Cirrhinus mrigala</name>
    <name type="common">Mrigala</name>
    <dbReference type="NCBI Taxonomy" id="683832"/>
    <lineage>
        <taxon>Eukaryota</taxon>
        <taxon>Metazoa</taxon>
        <taxon>Chordata</taxon>
        <taxon>Craniata</taxon>
        <taxon>Vertebrata</taxon>
        <taxon>Euteleostomi</taxon>
        <taxon>Actinopterygii</taxon>
        <taxon>Neopterygii</taxon>
        <taxon>Teleostei</taxon>
        <taxon>Ostariophysi</taxon>
        <taxon>Cypriniformes</taxon>
        <taxon>Cyprinidae</taxon>
        <taxon>Labeoninae</taxon>
        <taxon>Labeonini</taxon>
        <taxon>Cirrhinus</taxon>
    </lineage>
</organism>
<proteinExistence type="predicted"/>
<name>A0ABD0NVD4_CIRMR</name>
<evidence type="ECO:0000313" key="2">
    <source>
        <dbReference type="Proteomes" id="UP001529510"/>
    </source>
</evidence>
<protein>
    <submittedName>
        <fullName evidence="1">Uncharacterized protein</fullName>
    </submittedName>
</protein>
<accession>A0ABD0NVD4</accession>
<comment type="caution">
    <text evidence="1">The sequence shown here is derived from an EMBL/GenBank/DDBJ whole genome shotgun (WGS) entry which is preliminary data.</text>
</comment>
<feature type="non-terminal residue" evidence="1">
    <location>
        <position position="1"/>
    </location>
</feature>